<accession>A0ABT8BIN8</accession>
<dbReference type="InterPro" id="IPR045582">
    <property type="entry name" value="Trehalase-like_N"/>
</dbReference>
<sequence>MLKPFPRIGGPVERKNGYLPLEAYAALGEGRSVALSGADGSIDWWCCPNLDSPPLFDRLLAPEGGGYFAVTPDAPFTAEIAYRDGSNVHETVFTTPTGKARLTESLNSGPAGRLPWAELARRIEGLEGHVRFRIELVFGTRGDTAGPFLSTNASGRAFHVMGLMGLFRHGDGVQVDAEDDHAITAHVEVVAGQSELVAIVAGEHEPLVVAPVADIDRRIEVSCDAWRNWTERLGYRGRYRDKVERSALALKLLLYSPTGAIAAAATTSLPEGIGGKKNYDYRYAWVRDAGYVIKAFLRLGAHAEASAALTWLFRRLEEHGAQVLYTLDGEVVSDEEEIDLPGYRDSRPVRTGNAASGQHQHGIYGDIFETAARFVSGGGMLDLRSGALLARLADECAETWKLKDAGIWELPEPQHYTGSKISCWQALARAVELAEDGHLPSSCKDRWARSRDRVADWINEHCWSEAKQAYVMHPGSDRLDASLALAVRFRFGSLDRLTATCKAIDRDLGRGPYHYRYSGVDAEEGCFLACTFWLVEAMALLGQGDEAAQKFEALVEVLDRNSGIHSEMADPSTGAYLGNLPQGLTHLALIQAAATLSGLEL</sequence>
<evidence type="ECO:0000313" key="3">
    <source>
        <dbReference type="EMBL" id="MDN3591352.1"/>
    </source>
</evidence>
<dbReference type="RefSeq" id="WP_238223131.1">
    <property type="nucleotide sequence ID" value="NZ_BPQD01000004.1"/>
</dbReference>
<name>A0ABT8BIN8_9HYPH</name>
<proteinExistence type="predicted"/>
<dbReference type="InterPro" id="IPR011613">
    <property type="entry name" value="GH15-like"/>
</dbReference>
<dbReference type="GO" id="GO:0016787">
    <property type="term" value="F:hydrolase activity"/>
    <property type="evidence" value="ECO:0007669"/>
    <property type="project" value="UniProtKB-KW"/>
</dbReference>
<keyword evidence="4" id="KW-1185">Reference proteome</keyword>
<gene>
    <name evidence="3" type="ORF">QWZ12_12105</name>
</gene>
<dbReference type="InterPro" id="IPR012341">
    <property type="entry name" value="6hp_glycosidase-like_sf"/>
</dbReference>
<dbReference type="Pfam" id="PF00723">
    <property type="entry name" value="Glyco_hydro_15"/>
    <property type="match status" value="1"/>
</dbReference>
<dbReference type="PANTHER" id="PTHR31616">
    <property type="entry name" value="TREHALASE"/>
    <property type="match status" value="1"/>
</dbReference>
<reference evidence="4" key="1">
    <citation type="journal article" date="2019" name="Int. J. Syst. Evol. Microbiol.">
        <title>The Global Catalogue of Microorganisms (GCM) 10K type strain sequencing project: providing services to taxonomists for standard genome sequencing and annotation.</title>
        <authorList>
            <consortium name="The Broad Institute Genomics Platform"/>
            <consortium name="The Broad Institute Genome Sequencing Center for Infectious Disease"/>
            <person name="Wu L."/>
            <person name="Ma J."/>
        </authorList>
    </citation>
    <scope>NUCLEOTIDE SEQUENCE [LARGE SCALE GENOMIC DNA]</scope>
    <source>
        <strain evidence="4">CECT 7069</strain>
    </source>
</reference>
<dbReference type="Gene3D" id="1.50.10.10">
    <property type="match status" value="1"/>
</dbReference>
<dbReference type="EMBL" id="JAUFPX010000008">
    <property type="protein sequence ID" value="MDN3591352.1"/>
    <property type="molecule type" value="Genomic_DNA"/>
</dbReference>
<protein>
    <submittedName>
        <fullName evidence="3">Glycoside hydrolase family 15 protein</fullName>
    </submittedName>
</protein>
<evidence type="ECO:0000313" key="4">
    <source>
        <dbReference type="Proteomes" id="UP001224644"/>
    </source>
</evidence>
<dbReference type="InterPro" id="IPR008928">
    <property type="entry name" value="6-hairpin_glycosidase_sf"/>
</dbReference>
<comment type="caution">
    <text evidence="3">The sequence shown here is derived from an EMBL/GenBank/DDBJ whole genome shotgun (WGS) entry which is preliminary data.</text>
</comment>
<evidence type="ECO:0000259" key="1">
    <source>
        <dbReference type="Pfam" id="PF00723"/>
    </source>
</evidence>
<dbReference type="Pfam" id="PF19291">
    <property type="entry name" value="TREH_N"/>
    <property type="match status" value="1"/>
</dbReference>
<dbReference type="PANTHER" id="PTHR31616:SF0">
    <property type="entry name" value="GLUCAN 1,4-ALPHA-GLUCOSIDASE"/>
    <property type="match status" value="1"/>
</dbReference>
<dbReference type="SUPFAM" id="SSF48208">
    <property type="entry name" value="Six-hairpin glycosidases"/>
    <property type="match status" value="1"/>
</dbReference>
<dbReference type="Proteomes" id="UP001224644">
    <property type="component" value="Unassembled WGS sequence"/>
</dbReference>
<organism evidence="3 4">
    <name type="scientific">Methylobacterium adhaesivum</name>
    <dbReference type="NCBI Taxonomy" id="333297"/>
    <lineage>
        <taxon>Bacteria</taxon>
        <taxon>Pseudomonadati</taxon>
        <taxon>Pseudomonadota</taxon>
        <taxon>Alphaproteobacteria</taxon>
        <taxon>Hyphomicrobiales</taxon>
        <taxon>Methylobacteriaceae</taxon>
        <taxon>Methylobacterium</taxon>
    </lineage>
</organism>
<feature type="domain" description="Trehalase-like N-terminal" evidence="2">
    <location>
        <begin position="20"/>
        <end position="94"/>
    </location>
</feature>
<keyword evidence="3" id="KW-0378">Hydrolase</keyword>
<feature type="domain" description="GH15-like" evidence="1">
    <location>
        <begin position="237"/>
        <end position="593"/>
    </location>
</feature>
<evidence type="ECO:0000259" key="2">
    <source>
        <dbReference type="Pfam" id="PF19291"/>
    </source>
</evidence>